<evidence type="ECO:0000256" key="8">
    <source>
        <dbReference type="ARBA" id="ARBA00022838"/>
    </source>
</evidence>
<evidence type="ECO:0000256" key="1">
    <source>
        <dbReference type="ARBA" id="ARBA00004123"/>
    </source>
</evidence>
<protein>
    <recommendedName>
        <fullName evidence="5">DASH complex subunit SPC19</fullName>
    </recommendedName>
    <alternativeName>
        <fullName evidence="12">Outer kinetochore protein SPC19</fullName>
    </alternativeName>
</protein>
<sequence>MAARRSQAASLASRQSYAPAGFRARDSLYPVPQGDFLKSLEDCVGATEACVGSISNAIDALAPGVEDLPRLSAIYRNMHYYVVVPEPKLDQHKASYAASLSPQIDQLIERAEQLVAAEGAGVGRLEERLAMLETARLPAFPAAPARPSAFADLDDKNEGDTRCRLDGVDTKGASMAQARKIGLLKKKREKLELEMARLQEQGA</sequence>
<evidence type="ECO:0000313" key="14">
    <source>
        <dbReference type="Proteomes" id="UP000827549"/>
    </source>
</evidence>
<dbReference type="PANTHER" id="PTHR28262">
    <property type="entry name" value="DASH COMPLEX SUBUNIT SPC19"/>
    <property type="match status" value="1"/>
</dbReference>
<keyword evidence="9" id="KW-0206">Cytoskeleton</keyword>
<keyword evidence="10" id="KW-0539">Nucleus</keyword>
<organism evidence="13 14">
    <name type="scientific">Vanrija pseudolonga</name>
    <dbReference type="NCBI Taxonomy" id="143232"/>
    <lineage>
        <taxon>Eukaryota</taxon>
        <taxon>Fungi</taxon>
        <taxon>Dikarya</taxon>
        <taxon>Basidiomycota</taxon>
        <taxon>Agaricomycotina</taxon>
        <taxon>Tremellomycetes</taxon>
        <taxon>Trichosporonales</taxon>
        <taxon>Trichosporonaceae</taxon>
        <taxon>Vanrija</taxon>
    </lineage>
</organism>
<dbReference type="PANTHER" id="PTHR28262:SF1">
    <property type="entry name" value="DASH COMPLEX SUBUNIT SPC19"/>
    <property type="match status" value="1"/>
</dbReference>
<proteinExistence type="inferred from homology"/>
<keyword evidence="8" id="KW-0995">Kinetochore</keyword>
<keyword evidence="11" id="KW-0137">Centromere</keyword>
<dbReference type="GeneID" id="87810026"/>
<evidence type="ECO:0000256" key="7">
    <source>
        <dbReference type="ARBA" id="ARBA00022490"/>
    </source>
</evidence>
<evidence type="ECO:0000256" key="6">
    <source>
        <dbReference type="ARBA" id="ARBA00022454"/>
    </source>
</evidence>
<dbReference type="Pfam" id="PF08287">
    <property type="entry name" value="DASH_Spc19"/>
    <property type="match status" value="1"/>
</dbReference>
<evidence type="ECO:0000256" key="3">
    <source>
        <dbReference type="ARBA" id="ARBA00004629"/>
    </source>
</evidence>
<keyword evidence="7" id="KW-0963">Cytoplasm</keyword>
<evidence type="ECO:0000256" key="12">
    <source>
        <dbReference type="ARBA" id="ARBA00032583"/>
    </source>
</evidence>
<dbReference type="Proteomes" id="UP000827549">
    <property type="component" value="Chromosome 5"/>
</dbReference>
<dbReference type="GO" id="GO:0042729">
    <property type="term" value="C:DASH complex"/>
    <property type="evidence" value="ECO:0007669"/>
    <property type="project" value="InterPro"/>
</dbReference>
<dbReference type="AlphaFoldDB" id="A0AAF1BSD5"/>
<dbReference type="GO" id="GO:0008608">
    <property type="term" value="P:attachment of spindle microtubules to kinetochore"/>
    <property type="evidence" value="ECO:0007669"/>
    <property type="project" value="InterPro"/>
</dbReference>
<evidence type="ECO:0000256" key="2">
    <source>
        <dbReference type="ARBA" id="ARBA00004186"/>
    </source>
</evidence>
<evidence type="ECO:0000256" key="5">
    <source>
        <dbReference type="ARBA" id="ARBA00016329"/>
    </source>
</evidence>
<comment type="similarity">
    <text evidence="4">Belongs to the DASH complex SPC19 family.</text>
</comment>
<gene>
    <name evidence="13" type="primary">spc19</name>
    <name evidence="13" type="ORF">LOC62_05G006851</name>
</gene>
<accession>A0AAF1BSD5</accession>
<comment type="subcellular location">
    <subcellularLocation>
        <location evidence="3">Chromosome</location>
        <location evidence="3">Centromere</location>
        <location evidence="3">Kinetochore</location>
    </subcellularLocation>
    <subcellularLocation>
        <location evidence="2">Cytoplasm</location>
        <location evidence="2">Cytoskeleton</location>
        <location evidence="2">Spindle</location>
    </subcellularLocation>
    <subcellularLocation>
        <location evidence="1">Nucleus</location>
    </subcellularLocation>
</comment>
<reference evidence="13" key="1">
    <citation type="submission" date="2023-10" db="EMBL/GenBank/DDBJ databases">
        <authorList>
            <person name="Noh H."/>
        </authorList>
    </citation>
    <scope>NUCLEOTIDE SEQUENCE</scope>
    <source>
        <strain evidence="13">DUCC4014</strain>
    </source>
</reference>
<evidence type="ECO:0000313" key="13">
    <source>
        <dbReference type="EMBL" id="WOO83323.1"/>
    </source>
</evidence>
<evidence type="ECO:0000256" key="11">
    <source>
        <dbReference type="ARBA" id="ARBA00023328"/>
    </source>
</evidence>
<dbReference type="InterPro" id="IPR013251">
    <property type="entry name" value="DASH_Spc19"/>
</dbReference>
<dbReference type="GO" id="GO:0005876">
    <property type="term" value="C:spindle microtubule"/>
    <property type="evidence" value="ECO:0007669"/>
    <property type="project" value="InterPro"/>
</dbReference>
<keyword evidence="6" id="KW-0158">Chromosome</keyword>
<evidence type="ECO:0000256" key="4">
    <source>
        <dbReference type="ARBA" id="ARBA00008952"/>
    </source>
</evidence>
<dbReference type="RefSeq" id="XP_062629349.1">
    <property type="nucleotide sequence ID" value="XM_062773365.1"/>
</dbReference>
<dbReference type="EMBL" id="CP086718">
    <property type="protein sequence ID" value="WOO83323.1"/>
    <property type="molecule type" value="Genomic_DNA"/>
</dbReference>
<evidence type="ECO:0000256" key="10">
    <source>
        <dbReference type="ARBA" id="ARBA00023242"/>
    </source>
</evidence>
<keyword evidence="14" id="KW-1185">Reference proteome</keyword>
<evidence type="ECO:0000256" key="9">
    <source>
        <dbReference type="ARBA" id="ARBA00023212"/>
    </source>
</evidence>
<name>A0AAF1BSD5_9TREE</name>